<keyword evidence="1" id="KW-1133">Transmembrane helix</keyword>
<feature type="domain" description="HTH cro/C1-type" evidence="2">
    <location>
        <begin position="4"/>
        <end position="57"/>
    </location>
</feature>
<dbReference type="Proteomes" id="UP000222916">
    <property type="component" value="Chromosome"/>
</dbReference>
<dbReference type="Pfam" id="PF13239">
    <property type="entry name" value="2TM"/>
    <property type="match status" value="1"/>
</dbReference>
<dbReference type="CDD" id="cd00093">
    <property type="entry name" value="HTH_XRE"/>
    <property type="match status" value="1"/>
</dbReference>
<keyword evidence="1" id="KW-0472">Membrane</keyword>
<keyword evidence="1" id="KW-0812">Transmembrane</keyword>
<gene>
    <name evidence="3" type="ORF">Asalp_11190</name>
</gene>
<dbReference type="Gene3D" id="1.10.260.40">
    <property type="entry name" value="lambda repressor-like DNA-binding domains"/>
    <property type="match status" value="1"/>
</dbReference>
<protein>
    <submittedName>
        <fullName evidence="3">Cro/C1 family transcription regulator</fullName>
    </submittedName>
</protein>
<dbReference type="SUPFAM" id="SSF47413">
    <property type="entry name" value="lambda repressor-like DNA-binding domains"/>
    <property type="match status" value="1"/>
</dbReference>
<feature type="transmembrane region" description="Helical" evidence="1">
    <location>
        <begin position="123"/>
        <end position="144"/>
    </location>
</feature>
<evidence type="ECO:0000313" key="3">
    <source>
        <dbReference type="EMBL" id="ATP08340.1"/>
    </source>
</evidence>
<dbReference type="InterPro" id="IPR025698">
    <property type="entry name" value="2TM_dom"/>
</dbReference>
<sequence>MMIVRKLRLQRGWSQDQLATLTGLSVRTIQRIEQGQQPGLESLKALASVFELDVAQLDGTQQQEREMRGNETMGQDRVQVSAEERAAMGYVEGLKGFYYHIFSYVLVICGLFVINYLSNPDYIWAWWPALGWGLGLISHAINLFQPFKLFGPEWERRQIEKRLGRKL</sequence>
<dbReference type="Pfam" id="PF01381">
    <property type="entry name" value="HTH_3"/>
    <property type="match status" value="1"/>
</dbReference>
<dbReference type="InterPro" id="IPR001387">
    <property type="entry name" value="Cro/C1-type_HTH"/>
</dbReference>
<dbReference type="InterPro" id="IPR010982">
    <property type="entry name" value="Lambda_DNA-bd_dom_sf"/>
</dbReference>
<dbReference type="AlphaFoldDB" id="A0A2D1QD84"/>
<evidence type="ECO:0000259" key="2">
    <source>
        <dbReference type="PROSITE" id="PS50943"/>
    </source>
</evidence>
<evidence type="ECO:0000313" key="4">
    <source>
        <dbReference type="Proteomes" id="UP000222916"/>
    </source>
</evidence>
<evidence type="ECO:0000256" key="1">
    <source>
        <dbReference type="SAM" id="Phobius"/>
    </source>
</evidence>
<name>A0A2D1QD84_AERSA</name>
<reference evidence="4" key="1">
    <citation type="journal article" date="2018" name="BMC Genomics">
        <title>The complete and fully assembled genome sequence of Aeromonas salmonicida subsp. pectinolytica and its comparative analysis with other Aeromonas species: investigation of the mobilome in environmental and pathogenic strains.</title>
        <authorList>
            <person name="Pfeiffer F."/>
            <person name="Zamora-Lagos M.A."/>
            <person name="Blettinger M."/>
            <person name="Yeroslaviz A."/>
            <person name="Dahl A."/>
            <person name="Gruber S."/>
            <person name="Habermann B.H."/>
        </authorList>
    </citation>
    <scope>NUCLEOTIDE SEQUENCE [LARGE SCALE GENOMIC DNA]</scope>
    <source>
        <strain evidence="4">34mel</strain>
    </source>
</reference>
<proteinExistence type="predicted"/>
<dbReference type="EMBL" id="CP022426">
    <property type="protein sequence ID" value="ATP08340.1"/>
    <property type="molecule type" value="Genomic_DNA"/>
</dbReference>
<feature type="transmembrane region" description="Helical" evidence="1">
    <location>
        <begin position="97"/>
        <end position="117"/>
    </location>
</feature>
<organism evidence="3 4">
    <name type="scientific">Aeromonas salmonicida subsp. pectinolytica 34mel</name>
    <dbReference type="NCBI Taxonomy" id="1324960"/>
    <lineage>
        <taxon>Bacteria</taxon>
        <taxon>Pseudomonadati</taxon>
        <taxon>Pseudomonadota</taxon>
        <taxon>Gammaproteobacteria</taxon>
        <taxon>Aeromonadales</taxon>
        <taxon>Aeromonadaceae</taxon>
        <taxon>Aeromonas</taxon>
    </lineage>
</organism>
<dbReference type="GO" id="GO:0003677">
    <property type="term" value="F:DNA binding"/>
    <property type="evidence" value="ECO:0007669"/>
    <property type="project" value="InterPro"/>
</dbReference>
<accession>A0A2D1QD84</accession>
<dbReference type="SMART" id="SM00530">
    <property type="entry name" value="HTH_XRE"/>
    <property type="match status" value="1"/>
</dbReference>
<dbReference type="PROSITE" id="PS50943">
    <property type="entry name" value="HTH_CROC1"/>
    <property type="match status" value="1"/>
</dbReference>